<feature type="region of interest" description="Disordered" evidence="1">
    <location>
        <begin position="1"/>
        <end position="68"/>
    </location>
</feature>
<evidence type="ECO:0000256" key="1">
    <source>
        <dbReference type="SAM" id="MobiDB-lite"/>
    </source>
</evidence>
<evidence type="ECO:0000313" key="2">
    <source>
        <dbReference type="EMBL" id="MDF0753040.1"/>
    </source>
</evidence>
<dbReference type="RefSeq" id="WP_275710863.1">
    <property type="nucleotide sequence ID" value="NZ_JANCMW010000359.1"/>
</dbReference>
<gene>
    <name evidence="2" type="ORF">NLU14_22695</name>
</gene>
<organism evidence="2 3">
    <name type="scientific">Marinobacter iranensis</name>
    <dbReference type="NCBI Taxonomy" id="2962607"/>
    <lineage>
        <taxon>Bacteria</taxon>
        <taxon>Pseudomonadati</taxon>
        <taxon>Pseudomonadota</taxon>
        <taxon>Gammaproteobacteria</taxon>
        <taxon>Pseudomonadales</taxon>
        <taxon>Marinobacteraceae</taxon>
        <taxon>Marinobacter</taxon>
    </lineage>
</organism>
<sequence>MAGHKAHRQQLRIIEERVNTKNADEDFPAEEELKHASKQREEAESAADLRNARVKSTNGEKQKPRKEK</sequence>
<evidence type="ECO:0008006" key="4">
    <source>
        <dbReference type="Google" id="ProtNLM"/>
    </source>
</evidence>
<evidence type="ECO:0000313" key="3">
    <source>
        <dbReference type="Proteomes" id="UP001143391"/>
    </source>
</evidence>
<feature type="non-terminal residue" evidence="2">
    <location>
        <position position="68"/>
    </location>
</feature>
<keyword evidence="3" id="KW-1185">Reference proteome</keyword>
<comment type="caution">
    <text evidence="2">The sequence shown here is derived from an EMBL/GenBank/DDBJ whole genome shotgun (WGS) entry which is preliminary data.</text>
</comment>
<feature type="compositionally biased region" description="Basic and acidic residues" evidence="1">
    <location>
        <begin position="31"/>
        <end position="43"/>
    </location>
</feature>
<feature type="compositionally biased region" description="Basic residues" evidence="1">
    <location>
        <begin position="1"/>
        <end position="10"/>
    </location>
</feature>
<reference evidence="2" key="1">
    <citation type="submission" date="2022-07" db="EMBL/GenBank/DDBJ databases">
        <title>Marinobacter iranensis a new bacterium isolate from a hipersaline lake in Iran.</title>
        <authorList>
            <person name="Mohammad A.M.A."/>
            <person name="Cristina S.-P."/>
            <person name="Antonio V."/>
        </authorList>
    </citation>
    <scope>NUCLEOTIDE SEQUENCE</scope>
    <source>
        <strain evidence="2">71-i</strain>
    </source>
</reference>
<accession>A0ABT5YJ33</accession>
<feature type="compositionally biased region" description="Basic and acidic residues" evidence="1">
    <location>
        <begin position="13"/>
        <end position="24"/>
    </location>
</feature>
<protein>
    <recommendedName>
        <fullName evidence="4">YfhD family protein</fullName>
    </recommendedName>
</protein>
<name>A0ABT5YJ33_9GAMM</name>
<proteinExistence type="predicted"/>
<dbReference type="Proteomes" id="UP001143391">
    <property type="component" value="Unassembled WGS sequence"/>
</dbReference>
<dbReference type="EMBL" id="JANCMW010000359">
    <property type="protein sequence ID" value="MDF0753040.1"/>
    <property type="molecule type" value="Genomic_DNA"/>
</dbReference>